<dbReference type="AlphaFoldDB" id="A0AAD2D3T5"/>
<accession>A0AAD2D3T5</accession>
<dbReference type="Proteomes" id="UP001295684">
    <property type="component" value="Unassembled WGS sequence"/>
</dbReference>
<sequence>MIFGFGHFLVFRLTFLILVLISYSPHLFLFRFVCILGLILIFRLALVLRFILVFCIILEFFNKE</sequence>
<comment type="caution">
    <text evidence="2">The sequence shown here is derived from an EMBL/GenBank/DDBJ whole genome shotgun (WGS) entry which is preliminary data.</text>
</comment>
<reference evidence="2" key="1">
    <citation type="submission" date="2023-07" db="EMBL/GenBank/DDBJ databases">
        <authorList>
            <consortium name="AG Swart"/>
            <person name="Singh M."/>
            <person name="Singh A."/>
            <person name="Seah K."/>
            <person name="Emmerich C."/>
        </authorList>
    </citation>
    <scope>NUCLEOTIDE SEQUENCE</scope>
    <source>
        <strain evidence="2">DP1</strain>
    </source>
</reference>
<gene>
    <name evidence="2" type="ORF">ECRASSUSDP1_LOCUS20661</name>
</gene>
<keyword evidence="1" id="KW-0472">Membrane</keyword>
<protein>
    <submittedName>
        <fullName evidence="2">Uncharacterized protein</fullName>
    </submittedName>
</protein>
<name>A0AAD2D3T5_EUPCR</name>
<evidence type="ECO:0000256" key="1">
    <source>
        <dbReference type="SAM" id="Phobius"/>
    </source>
</evidence>
<feature type="transmembrane region" description="Helical" evidence="1">
    <location>
        <begin position="5"/>
        <end position="23"/>
    </location>
</feature>
<proteinExistence type="predicted"/>
<organism evidence="2 3">
    <name type="scientific">Euplotes crassus</name>
    <dbReference type="NCBI Taxonomy" id="5936"/>
    <lineage>
        <taxon>Eukaryota</taxon>
        <taxon>Sar</taxon>
        <taxon>Alveolata</taxon>
        <taxon>Ciliophora</taxon>
        <taxon>Intramacronucleata</taxon>
        <taxon>Spirotrichea</taxon>
        <taxon>Hypotrichia</taxon>
        <taxon>Euplotida</taxon>
        <taxon>Euplotidae</taxon>
        <taxon>Moneuplotes</taxon>
    </lineage>
</organism>
<dbReference type="EMBL" id="CAMPGE010021075">
    <property type="protein sequence ID" value="CAI2379252.1"/>
    <property type="molecule type" value="Genomic_DNA"/>
</dbReference>
<keyword evidence="1" id="KW-1133">Transmembrane helix</keyword>
<evidence type="ECO:0000313" key="3">
    <source>
        <dbReference type="Proteomes" id="UP001295684"/>
    </source>
</evidence>
<feature type="transmembrane region" description="Helical" evidence="1">
    <location>
        <begin position="29"/>
        <end position="61"/>
    </location>
</feature>
<keyword evidence="3" id="KW-1185">Reference proteome</keyword>
<keyword evidence="1" id="KW-0812">Transmembrane</keyword>
<evidence type="ECO:0000313" key="2">
    <source>
        <dbReference type="EMBL" id="CAI2379252.1"/>
    </source>
</evidence>